<gene>
    <name evidence="1" type="ORF">A3A65_04095</name>
</gene>
<dbReference type="Proteomes" id="UP000176723">
    <property type="component" value="Unassembled WGS sequence"/>
</dbReference>
<reference evidence="1 2" key="1">
    <citation type="journal article" date="2016" name="Nat. Commun.">
        <title>Thousands of microbial genomes shed light on interconnected biogeochemical processes in an aquifer system.</title>
        <authorList>
            <person name="Anantharaman K."/>
            <person name="Brown C.T."/>
            <person name="Hug L.A."/>
            <person name="Sharon I."/>
            <person name="Castelle C.J."/>
            <person name="Probst A.J."/>
            <person name="Thomas B.C."/>
            <person name="Singh A."/>
            <person name="Wilkins M.J."/>
            <person name="Karaoz U."/>
            <person name="Brodie E.L."/>
            <person name="Williams K.H."/>
            <person name="Hubbard S.S."/>
            <person name="Banfield J.F."/>
        </authorList>
    </citation>
    <scope>NUCLEOTIDE SEQUENCE [LARGE SCALE GENOMIC DNA]</scope>
</reference>
<comment type="caution">
    <text evidence="1">The sequence shown here is derived from an EMBL/GenBank/DDBJ whole genome shotgun (WGS) entry which is preliminary data.</text>
</comment>
<dbReference type="AlphaFoldDB" id="A0A1G1VVR8"/>
<accession>A0A1G1VVR8</accession>
<organism evidence="1 2">
    <name type="scientific">Candidatus Chisholmbacteria bacterium RIFCSPLOWO2_01_FULL_49_14</name>
    <dbReference type="NCBI Taxonomy" id="1797593"/>
    <lineage>
        <taxon>Bacteria</taxon>
        <taxon>Candidatus Chisholmiibacteriota</taxon>
    </lineage>
</organism>
<name>A0A1G1VVR8_9BACT</name>
<protein>
    <submittedName>
        <fullName evidence="1">Uncharacterized protein</fullName>
    </submittedName>
</protein>
<evidence type="ECO:0000313" key="1">
    <source>
        <dbReference type="EMBL" id="OGY19277.1"/>
    </source>
</evidence>
<dbReference type="EMBL" id="MHCL01000029">
    <property type="protein sequence ID" value="OGY19277.1"/>
    <property type="molecule type" value="Genomic_DNA"/>
</dbReference>
<evidence type="ECO:0000313" key="2">
    <source>
        <dbReference type="Proteomes" id="UP000176723"/>
    </source>
</evidence>
<sequence length="100" mass="11516">MQWRTESQEGGENTMATFLIETPHKKEDCLKALDEVVAHNRSLLKKTWFGCNWGDHTAWSLVNTMNEAKAKNMLPSSHRSKARVHRVAQNTVKQIQAFHK</sequence>
<proteinExistence type="predicted"/>